<keyword evidence="2" id="KW-1133">Transmembrane helix</keyword>
<organism evidence="3 4">
    <name type="scientific">Thalassiosira oceanica</name>
    <name type="common">Marine diatom</name>
    <dbReference type="NCBI Taxonomy" id="159749"/>
    <lineage>
        <taxon>Eukaryota</taxon>
        <taxon>Sar</taxon>
        <taxon>Stramenopiles</taxon>
        <taxon>Ochrophyta</taxon>
        <taxon>Bacillariophyta</taxon>
        <taxon>Coscinodiscophyceae</taxon>
        <taxon>Thalassiosirophycidae</taxon>
        <taxon>Thalassiosirales</taxon>
        <taxon>Thalassiosiraceae</taxon>
        <taxon>Thalassiosira</taxon>
    </lineage>
</organism>
<feature type="transmembrane region" description="Helical" evidence="2">
    <location>
        <begin position="207"/>
        <end position="228"/>
    </location>
</feature>
<evidence type="ECO:0000313" key="4">
    <source>
        <dbReference type="Proteomes" id="UP000266841"/>
    </source>
</evidence>
<proteinExistence type="predicted"/>
<gene>
    <name evidence="3" type="ORF">THAOC_09493</name>
</gene>
<feature type="compositionally biased region" description="Basic and acidic residues" evidence="1">
    <location>
        <begin position="36"/>
        <end position="45"/>
    </location>
</feature>
<dbReference type="EMBL" id="AGNL01010297">
    <property type="protein sequence ID" value="EJK69259.1"/>
    <property type="molecule type" value="Genomic_DNA"/>
</dbReference>
<evidence type="ECO:0000256" key="1">
    <source>
        <dbReference type="SAM" id="MobiDB-lite"/>
    </source>
</evidence>
<dbReference type="SUPFAM" id="SSF103473">
    <property type="entry name" value="MFS general substrate transporter"/>
    <property type="match status" value="1"/>
</dbReference>
<dbReference type="OrthoDB" id="44581at2759"/>
<feature type="non-terminal residue" evidence="3">
    <location>
        <position position="1"/>
    </location>
</feature>
<evidence type="ECO:0000313" key="3">
    <source>
        <dbReference type="EMBL" id="EJK69259.1"/>
    </source>
</evidence>
<sequence>KQGLFAPLLVGAGVTAVAAILNTFYLIEPRDIVASREAEQQREGDTSGVENDDDDGGLPVPEVMNKKVFGLIILGALGDNIAAGKPIIMSEIAYKWISVLVALMVVPGTIVSPRVFNRLGLAGGCLSTGPMLEATSPPDKRGFSQGCNITVMNFGAALSPFVLGVISDNLGGSLTCWPKEAFLSSLMKNVSIVFILPPDRRDIGTPVAIWICVAISFLSAFANVPLMWVDGCNVPKKPVPMERRPLLGEDEEVVQKILKGEWVDTEILDQVNEERFLKGRPYLFVRPRPYEDEKHELDLLRKRTKSDFLYHQRKTREYLCMLNERSSDDLATLCNQYNLSMRPTNEDEVESINSDVGKWFISYLKDNGYAPHMDSTLIKEQIMLAFPHVSDGGDVTPESIEENLLRTERVFTRAIEMEGMDEDASQLNFKGVLKYAQSAILQSAKA</sequence>
<accession>K0SWC4</accession>
<dbReference type="AlphaFoldDB" id="K0SWC4"/>
<reference evidence="3 4" key="1">
    <citation type="journal article" date="2012" name="Genome Biol.">
        <title>Genome and low-iron response of an oceanic diatom adapted to chronic iron limitation.</title>
        <authorList>
            <person name="Lommer M."/>
            <person name="Specht M."/>
            <person name="Roy A.S."/>
            <person name="Kraemer L."/>
            <person name="Andreson R."/>
            <person name="Gutowska M.A."/>
            <person name="Wolf J."/>
            <person name="Bergner S.V."/>
            <person name="Schilhabel M.B."/>
            <person name="Klostermeier U.C."/>
            <person name="Beiko R.G."/>
            <person name="Rosenstiel P."/>
            <person name="Hippler M."/>
            <person name="Laroche J."/>
        </authorList>
    </citation>
    <scope>NUCLEOTIDE SEQUENCE [LARGE SCALE GENOMIC DNA]</scope>
    <source>
        <strain evidence="3 4">CCMP1005</strain>
    </source>
</reference>
<keyword evidence="2" id="KW-0472">Membrane</keyword>
<dbReference type="Gene3D" id="1.20.1250.20">
    <property type="entry name" value="MFS general substrate transporter like domains"/>
    <property type="match status" value="1"/>
</dbReference>
<keyword evidence="4" id="KW-1185">Reference proteome</keyword>
<keyword evidence="2" id="KW-0812">Transmembrane</keyword>
<name>K0SWC4_THAOC</name>
<comment type="caution">
    <text evidence="3">The sequence shown here is derived from an EMBL/GenBank/DDBJ whole genome shotgun (WGS) entry which is preliminary data.</text>
</comment>
<dbReference type="InterPro" id="IPR036259">
    <property type="entry name" value="MFS_trans_sf"/>
</dbReference>
<feature type="transmembrane region" description="Helical" evidence="2">
    <location>
        <begin position="6"/>
        <end position="27"/>
    </location>
</feature>
<feature type="region of interest" description="Disordered" evidence="1">
    <location>
        <begin position="36"/>
        <end position="57"/>
    </location>
</feature>
<dbReference type="Proteomes" id="UP000266841">
    <property type="component" value="Unassembled WGS sequence"/>
</dbReference>
<protein>
    <submittedName>
        <fullName evidence="3">Uncharacterized protein</fullName>
    </submittedName>
</protein>
<evidence type="ECO:0000256" key="2">
    <source>
        <dbReference type="SAM" id="Phobius"/>
    </source>
</evidence>